<evidence type="ECO:0000256" key="2">
    <source>
        <dbReference type="PROSITE-ProRule" id="PRU01331"/>
    </source>
</evidence>
<dbReference type="InterPro" id="IPR052725">
    <property type="entry name" value="GS_Type-3"/>
</dbReference>
<name>A0AA36JLI9_9DINO</name>
<dbReference type="SMART" id="SM00028">
    <property type="entry name" value="TPR"/>
    <property type="match status" value="4"/>
</dbReference>
<accession>A0AA36JLI9</accession>
<dbReference type="PANTHER" id="PTHR42974">
    <property type="entry name" value="GLUTAMINE SYNTHETASE"/>
    <property type="match status" value="1"/>
</dbReference>
<keyword evidence="6" id="KW-1185">Reference proteome</keyword>
<gene>
    <name evidence="5" type="ORF">EVOR1521_LOCUS29870</name>
</gene>
<dbReference type="Gene3D" id="1.25.40.10">
    <property type="entry name" value="Tetratricopeptide repeat domain"/>
    <property type="match status" value="1"/>
</dbReference>
<dbReference type="PROSITE" id="PS50005">
    <property type="entry name" value="TPR"/>
    <property type="match status" value="1"/>
</dbReference>
<dbReference type="SUPFAM" id="SSF55931">
    <property type="entry name" value="Glutamine synthetase/guanido kinase"/>
    <property type="match status" value="1"/>
</dbReference>
<sequence>MDMGKLDESLATFRDASTLSSVPKFVVDCLCNMATCHRRLGQWTEAFRLYDRCKEREPEDPTIWSNIAGLLKERGKLLEALECYQKCVQLDKKRDGETHASYATSLHHVGLMRMELGQYTEALEDILTAREILSNALGKHHSTTSAVSRSLADCWLAFQNFDEALIVYEDCRVSQEKALGHGHPEVCETLVHASLCLLKMKRSREALDYATRAAEHMLSFLVKIWPGLPEAKQVAFSQKYNTAVLNLPAAMLGSTCLPEKAIRFLMLRKCLQWEFQACTVSSPPAQQQELMQARQALARQAYQSFDERRFEDLTPLMKRIEELEVDTQGHCKLNASWLDGVCPQKQLFQKMTERLLPSQALLDYYVFLAEDCKPRYCSFLWLPRSSNSIQPHPILIDLEKTDVVNKLLRDFHANVFSRRKSVIQEGVKVGRELRKAILDPILSKLPAEITYLYICPDGELASLAFCCIPIDSVHQELPHSKYDALLHRFAVSYLHAGHRLMKGAAEPCVCQGRWRALAFANPDFGGNSGWRKLDHTQAEAACLEGIFQQLVLLQGKEATREAFLAQIKDAHPSVIHVATHGCYRSEESRTEFPEQRIEAAMLPSCLGNPLLRCCLIAAGGERITGLDLLGSDLRGTFLATLSCCYSARGDVRPSEGAAGFAYVLSAAGVEHCMVSVHEIDDKEGAKTIVHFYEELTKRQFSSPAECLREAQLKTSAEEDGWKPLYWASCPAISAVVAFIFQSPFAMADALTVLGKAMFDDVLMAEKLPSDVVQRFNQCLITGEPTTEADQKVIADTMFTWARELGAIDFAHWFFPLRGGGGAVGGMLGAFKRDTLIDLEFGSKYVTKPMKACLPHERLFQGETDGSSFPNGGLRVTHSAAAFTTWDRASPPFVLDQCLYIPCAFVTHFGKCIDEKTPLLRSMDAVKQSGLRLLKAIGIGTDAKTMHSYLGWEQEFFVLSAESYKKRPDLVNTGRTLFGKLPTRHQQGDLNYFQPVPGKVAELLDTVQAEMLKVGCPMAVKHNEVAPGQHEMSPVFRTANVSCDSNVLFMEVMNREAAKMGLQVLFHEKPFAGINGSGKHANWSIGTDTGLNFFYPGKNEAGAKLYVTAIACLAYGLAQYNEMVRCTVAHSGNDHRLGAQEAPPAIISLYPGQGFEQHVESIVAGGDLLGYKAEKKKQETGCSAAMHIEANVEDRNRTAPFPFCGNRFEFRAVGSSQNCCLPVMVCNAVMSAGMAELASKIEGGKSHRDAVADMYKENKHVIFTGNGYSAEWPIEASKRGLPNLNTTPKAVATWSSDKNKKLFETLKIYSAEETEARQEVMYENYISSLCCEVDTMIQMVETGFLPACAKDLEKYKGFEKLGASRKATYEAIVDQLTKLKEIYEKKPHSGLAAEATYLCDTVKPQMVALRAAVDKAEGVMESSLYPYPTYENMIYGHHF</sequence>
<dbReference type="PROSITE" id="PS51987">
    <property type="entry name" value="GS_CATALYTIC"/>
    <property type="match status" value="1"/>
</dbReference>
<feature type="repeat" description="TPR" evidence="1">
    <location>
        <begin position="61"/>
        <end position="94"/>
    </location>
</feature>
<dbReference type="PROSITE" id="PS00181">
    <property type="entry name" value="GLNA_ATP"/>
    <property type="match status" value="1"/>
</dbReference>
<dbReference type="InterPro" id="IPR040577">
    <property type="entry name" value="Gln-synt_C"/>
</dbReference>
<evidence type="ECO:0000256" key="1">
    <source>
        <dbReference type="PROSITE-ProRule" id="PRU00339"/>
    </source>
</evidence>
<dbReference type="PANTHER" id="PTHR42974:SF1">
    <property type="entry name" value="TYPE-3 GLUTAMINE SYNTHETASE"/>
    <property type="match status" value="1"/>
</dbReference>
<comment type="similarity">
    <text evidence="2 3">Belongs to the glutamine synthetase family.</text>
</comment>
<evidence type="ECO:0000259" key="4">
    <source>
        <dbReference type="PROSITE" id="PS51987"/>
    </source>
</evidence>
<evidence type="ECO:0000313" key="6">
    <source>
        <dbReference type="Proteomes" id="UP001178507"/>
    </source>
</evidence>
<proteinExistence type="inferred from homology"/>
<evidence type="ECO:0000313" key="5">
    <source>
        <dbReference type="EMBL" id="CAJ1408467.1"/>
    </source>
</evidence>
<protein>
    <recommendedName>
        <fullName evidence="4">GS catalytic domain-containing protein</fullName>
    </recommendedName>
</protein>
<dbReference type="SUPFAM" id="SSF48452">
    <property type="entry name" value="TPR-like"/>
    <property type="match status" value="1"/>
</dbReference>
<dbReference type="Pfam" id="PF18318">
    <property type="entry name" value="Gln-synt_C-ter"/>
    <property type="match status" value="1"/>
</dbReference>
<feature type="domain" description="GS catalytic" evidence="4">
    <location>
        <begin position="914"/>
        <end position="1343"/>
    </location>
</feature>
<dbReference type="InterPro" id="IPR011990">
    <property type="entry name" value="TPR-like_helical_dom_sf"/>
</dbReference>
<dbReference type="InterPro" id="IPR019734">
    <property type="entry name" value="TPR_rpt"/>
</dbReference>
<evidence type="ECO:0000256" key="3">
    <source>
        <dbReference type="RuleBase" id="RU000384"/>
    </source>
</evidence>
<dbReference type="EMBL" id="CAUJNA010003722">
    <property type="protein sequence ID" value="CAJ1408467.1"/>
    <property type="molecule type" value="Genomic_DNA"/>
</dbReference>
<dbReference type="Pfam" id="PF00120">
    <property type="entry name" value="Gln-synt_C"/>
    <property type="match status" value="1"/>
</dbReference>
<dbReference type="Pfam" id="PF12437">
    <property type="entry name" value="GSIII_N"/>
    <property type="match status" value="1"/>
</dbReference>
<dbReference type="Pfam" id="PF13181">
    <property type="entry name" value="TPR_8"/>
    <property type="match status" value="1"/>
</dbReference>
<dbReference type="Proteomes" id="UP001178507">
    <property type="component" value="Unassembled WGS sequence"/>
</dbReference>
<dbReference type="InterPro" id="IPR008146">
    <property type="entry name" value="Gln_synth_cat_dom"/>
</dbReference>
<dbReference type="Pfam" id="PF13424">
    <property type="entry name" value="TPR_12"/>
    <property type="match status" value="1"/>
</dbReference>
<keyword evidence="1" id="KW-0802">TPR repeat</keyword>
<dbReference type="InterPro" id="IPR022147">
    <property type="entry name" value="GSIII_N"/>
</dbReference>
<dbReference type="GO" id="GO:0004356">
    <property type="term" value="F:glutamine synthetase activity"/>
    <property type="evidence" value="ECO:0007669"/>
    <property type="project" value="InterPro"/>
</dbReference>
<reference evidence="5" key="1">
    <citation type="submission" date="2023-08" db="EMBL/GenBank/DDBJ databases">
        <authorList>
            <person name="Chen Y."/>
            <person name="Shah S."/>
            <person name="Dougan E. K."/>
            <person name="Thang M."/>
            <person name="Chan C."/>
        </authorList>
    </citation>
    <scope>NUCLEOTIDE SEQUENCE</scope>
</reference>
<dbReference type="Gene3D" id="1.20.120.1560">
    <property type="match status" value="1"/>
</dbReference>
<dbReference type="InterPro" id="IPR024983">
    <property type="entry name" value="CHAT_dom"/>
</dbReference>
<comment type="caution">
    <text evidence="5">The sequence shown here is derived from an EMBL/GenBank/DDBJ whole genome shotgun (WGS) entry which is preliminary data.</text>
</comment>
<dbReference type="InterPro" id="IPR014746">
    <property type="entry name" value="Gln_synth/guanido_kin_cat_dom"/>
</dbReference>
<dbReference type="SMART" id="SM01230">
    <property type="entry name" value="Gln-synt_C"/>
    <property type="match status" value="1"/>
</dbReference>
<dbReference type="Gene3D" id="3.30.590.10">
    <property type="entry name" value="Glutamine synthetase/guanido kinase, catalytic domain"/>
    <property type="match status" value="1"/>
</dbReference>
<dbReference type="InterPro" id="IPR027303">
    <property type="entry name" value="Gln_synth_gly_rich_site"/>
</dbReference>
<organism evidence="5 6">
    <name type="scientific">Effrenium voratum</name>
    <dbReference type="NCBI Taxonomy" id="2562239"/>
    <lineage>
        <taxon>Eukaryota</taxon>
        <taxon>Sar</taxon>
        <taxon>Alveolata</taxon>
        <taxon>Dinophyceae</taxon>
        <taxon>Suessiales</taxon>
        <taxon>Symbiodiniaceae</taxon>
        <taxon>Effrenium</taxon>
    </lineage>
</organism>
<dbReference type="Pfam" id="PF12770">
    <property type="entry name" value="CHAT"/>
    <property type="match status" value="1"/>
</dbReference>